<comment type="caution">
    <text evidence="4">The sequence shown here is derived from an EMBL/GenBank/DDBJ whole genome shotgun (WGS) entry which is preliminary data.</text>
</comment>
<dbReference type="Gene3D" id="3.20.20.370">
    <property type="entry name" value="Glycoside hydrolase/deacetylase"/>
    <property type="match status" value="1"/>
</dbReference>
<gene>
    <name evidence="4" type="ORF">HMPREF1090_04080</name>
</gene>
<dbReference type="InterPro" id="IPR050248">
    <property type="entry name" value="Polysacc_deacetylase_ArnD"/>
</dbReference>
<accession>A0A0E2H6I4</accession>
<keyword evidence="1" id="KW-0479">Metal-binding</keyword>
<dbReference type="SUPFAM" id="SSF88713">
    <property type="entry name" value="Glycoside hydrolase/deacetylase"/>
    <property type="match status" value="1"/>
</dbReference>
<dbReference type="Pfam" id="PF01522">
    <property type="entry name" value="Polysacc_deac_1"/>
    <property type="match status" value="1"/>
</dbReference>
<evidence type="ECO:0000256" key="2">
    <source>
        <dbReference type="ARBA" id="ARBA00022801"/>
    </source>
</evidence>
<feature type="domain" description="NodB homology" evidence="3">
    <location>
        <begin position="60"/>
        <end position="234"/>
    </location>
</feature>
<dbReference type="EMBL" id="AGYR01000043">
    <property type="protein sequence ID" value="ENZ11525.1"/>
    <property type="molecule type" value="Genomic_DNA"/>
</dbReference>
<dbReference type="GO" id="GO:0016810">
    <property type="term" value="F:hydrolase activity, acting on carbon-nitrogen (but not peptide) bonds"/>
    <property type="evidence" value="ECO:0007669"/>
    <property type="project" value="InterPro"/>
</dbReference>
<evidence type="ECO:0000259" key="3">
    <source>
        <dbReference type="PROSITE" id="PS51677"/>
    </source>
</evidence>
<dbReference type="PATRIC" id="fig|999408.3.peg.4377"/>
<dbReference type="Proteomes" id="UP000013085">
    <property type="component" value="Unassembled WGS sequence"/>
</dbReference>
<name>A0A0E2H6I4_9FIRM</name>
<evidence type="ECO:0000256" key="1">
    <source>
        <dbReference type="ARBA" id="ARBA00022723"/>
    </source>
</evidence>
<dbReference type="GO" id="GO:0016020">
    <property type="term" value="C:membrane"/>
    <property type="evidence" value="ECO:0007669"/>
    <property type="project" value="TreeGrafter"/>
</dbReference>
<sequence>MKLINKSKLLAAVCIMDLLLLGGLIHAVRGGMAAHVSADGGSWVREGGDTLDRAKGLEGKCVALTFDDGPNEDYTEKLLDGLKERNVRATFFLMGQNIEGNEEIVKRMKAEGHLIGNHSYSHVQLTKAGSDAVCQAVDRTSRMIEEITGERPQYMRPPYGDWNEELECRVGMTTVLWSVDSLDWKLRNTNRVVKRVLKDVEDGDIILMHDIFPTSVEAALEIVDTLTKRGYTFVTVDELLID</sequence>
<evidence type="ECO:0000313" key="4">
    <source>
        <dbReference type="EMBL" id="ENZ11525.1"/>
    </source>
</evidence>
<dbReference type="AlphaFoldDB" id="A0A0E2H6I4"/>
<organism evidence="4 5">
    <name type="scientific">[Clostridium] clostridioforme 90A8</name>
    <dbReference type="NCBI Taxonomy" id="999408"/>
    <lineage>
        <taxon>Bacteria</taxon>
        <taxon>Bacillati</taxon>
        <taxon>Bacillota</taxon>
        <taxon>Clostridia</taxon>
        <taxon>Lachnospirales</taxon>
        <taxon>Lachnospiraceae</taxon>
        <taxon>Enterocloster</taxon>
    </lineage>
</organism>
<dbReference type="InterPro" id="IPR002509">
    <property type="entry name" value="NODB_dom"/>
</dbReference>
<dbReference type="InterPro" id="IPR011330">
    <property type="entry name" value="Glyco_hydro/deAcase_b/a-brl"/>
</dbReference>
<dbReference type="GO" id="GO:0046872">
    <property type="term" value="F:metal ion binding"/>
    <property type="evidence" value="ECO:0007669"/>
    <property type="project" value="UniProtKB-KW"/>
</dbReference>
<dbReference type="PANTHER" id="PTHR10587:SF133">
    <property type="entry name" value="CHITIN DEACETYLASE 1-RELATED"/>
    <property type="match status" value="1"/>
</dbReference>
<dbReference type="CDD" id="cd10954">
    <property type="entry name" value="CE4_CtAXE_like"/>
    <property type="match status" value="1"/>
</dbReference>
<dbReference type="PANTHER" id="PTHR10587">
    <property type="entry name" value="GLYCOSYL TRANSFERASE-RELATED"/>
    <property type="match status" value="1"/>
</dbReference>
<proteinExistence type="predicted"/>
<dbReference type="RefSeq" id="WP_002593971.1">
    <property type="nucleotide sequence ID" value="NZ_KB850982.1"/>
</dbReference>
<dbReference type="PROSITE" id="PS51677">
    <property type="entry name" value="NODB"/>
    <property type="match status" value="1"/>
</dbReference>
<reference evidence="4 5" key="1">
    <citation type="submission" date="2013-01" db="EMBL/GenBank/DDBJ databases">
        <title>The Genome Sequence of Clostridium clostridioforme 90A8.</title>
        <authorList>
            <consortium name="The Broad Institute Genome Sequencing Platform"/>
            <person name="Earl A."/>
            <person name="Ward D."/>
            <person name="Feldgarden M."/>
            <person name="Gevers D."/>
            <person name="Courvalin P."/>
            <person name="Lambert T."/>
            <person name="Walker B."/>
            <person name="Young S.K."/>
            <person name="Zeng Q."/>
            <person name="Gargeya S."/>
            <person name="Fitzgerald M."/>
            <person name="Haas B."/>
            <person name="Abouelleil A."/>
            <person name="Alvarado L."/>
            <person name="Arachchi H.M."/>
            <person name="Berlin A.M."/>
            <person name="Chapman S.B."/>
            <person name="Dewar J."/>
            <person name="Goldberg J."/>
            <person name="Griggs A."/>
            <person name="Gujja S."/>
            <person name="Hansen M."/>
            <person name="Howarth C."/>
            <person name="Imamovic A."/>
            <person name="Larimer J."/>
            <person name="McCowan C."/>
            <person name="Murphy C."/>
            <person name="Neiman D."/>
            <person name="Pearson M."/>
            <person name="Priest M."/>
            <person name="Roberts A."/>
            <person name="Saif S."/>
            <person name="Shea T."/>
            <person name="Sisk P."/>
            <person name="Sykes S."/>
            <person name="Wortman J."/>
            <person name="Nusbaum C."/>
            <person name="Birren B."/>
        </authorList>
    </citation>
    <scope>NUCLEOTIDE SEQUENCE [LARGE SCALE GENOMIC DNA]</scope>
    <source>
        <strain evidence="4 5">90A8</strain>
    </source>
</reference>
<keyword evidence="2" id="KW-0378">Hydrolase</keyword>
<dbReference type="GeneID" id="57962189"/>
<dbReference type="HOGENOM" id="CLU_021264_0_1_9"/>
<evidence type="ECO:0000313" key="5">
    <source>
        <dbReference type="Proteomes" id="UP000013085"/>
    </source>
</evidence>
<protein>
    <submittedName>
        <fullName evidence="4">Polysaccharide deacetylase</fullName>
    </submittedName>
</protein>
<dbReference type="GO" id="GO:0005975">
    <property type="term" value="P:carbohydrate metabolic process"/>
    <property type="evidence" value="ECO:0007669"/>
    <property type="project" value="InterPro"/>
</dbReference>